<dbReference type="FunFam" id="2.60.120.330:FF:000038">
    <property type="entry name" value="Si:dkey-10o6.2"/>
    <property type="match status" value="1"/>
</dbReference>
<dbReference type="PANTHER" id="PTHR47990">
    <property type="entry name" value="2-OXOGLUTARATE (2OG) AND FE(II)-DEPENDENT OXYGENASE SUPERFAMILY PROTEIN-RELATED"/>
    <property type="match status" value="1"/>
</dbReference>
<evidence type="ECO:0000256" key="1">
    <source>
        <dbReference type="RuleBase" id="RU003682"/>
    </source>
</evidence>
<dbReference type="WBParaSite" id="PSAMB.scaffold1059size36538.g10668.t1">
    <property type="protein sequence ID" value="PSAMB.scaffold1059size36538.g10668.t1"/>
    <property type="gene ID" value="PSAMB.scaffold1059size36538.g10668"/>
</dbReference>
<accession>A0A914UJF5</accession>
<dbReference type="PROSITE" id="PS51471">
    <property type="entry name" value="FE2OG_OXY"/>
    <property type="match status" value="1"/>
</dbReference>
<keyword evidence="3" id="KW-1185">Reference proteome</keyword>
<comment type="similarity">
    <text evidence="1">Belongs to the iron/ascorbate-dependent oxidoreductase family.</text>
</comment>
<dbReference type="Pfam" id="PF14226">
    <property type="entry name" value="DIOX_N"/>
    <property type="match status" value="1"/>
</dbReference>
<feature type="domain" description="Fe2OG dioxygenase" evidence="2">
    <location>
        <begin position="160"/>
        <end position="267"/>
    </location>
</feature>
<dbReference type="InterPro" id="IPR026992">
    <property type="entry name" value="DIOX_N"/>
</dbReference>
<evidence type="ECO:0000259" key="2">
    <source>
        <dbReference type="PROSITE" id="PS51471"/>
    </source>
</evidence>
<dbReference type="Gene3D" id="2.60.120.330">
    <property type="entry name" value="B-lactam Antibiotic, Isopenicillin N Synthase, Chain"/>
    <property type="match status" value="1"/>
</dbReference>
<name>A0A914UJF5_9BILA</name>
<dbReference type="PRINTS" id="PR00682">
    <property type="entry name" value="IPNSYNTHASE"/>
</dbReference>
<evidence type="ECO:0000313" key="3">
    <source>
        <dbReference type="Proteomes" id="UP000887566"/>
    </source>
</evidence>
<dbReference type="AlphaFoldDB" id="A0A914UJF5"/>
<keyword evidence="1" id="KW-0560">Oxidoreductase</keyword>
<organism evidence="3 4">
    <name type="scientific">Plectus sambesii</name>
    <dbReference type="NCBI Taxonomy" id="2011161"/>
    <lineage>
        <taxon>Eukaryota</taxon>
        <taxon>Metazoa</taxon>
        <taxon>Ecdysozoa</taxon>
        <taxon>Nematoda</taxon>
        <taxon>Chromadorea</taxon>
        <taxon>Plectida</taxon>
        <taxon>Plectina</taxon>
        <taxon>Plectoidea</taxon>
        <taxon>Plectidae</taxon>
        <taxon>Plectus</taxon>
    </lineage>
</organism>
<dbReference type="InterPro" id="IPR005123">
    <property type="entry name" value="Oxoglu/Fe-dep_dioxygenase_dom"/>
</dbReference>
<keyword evidence="1" id="KW-0408">Iron</keyword>
<dbReference type="Pfam" id="PF03171">
    <property type="entry name" value="2OG-FeII_Oxy"/>
    <property type="match status" value="1"/>
</dbReference>
<dbReference type="GO" id="GO:0016491">
    <property type="term" value="F:oxidoreductase activity"/>
    <property type="evidence" value="ECO:0007669"/>
    <property type="project" value="UniProtKB-KW"/>
</dbReference>
<dbReference type="Proteomes" id="UP000887566">
    <property type="component" value="Unplaced"/>
</dbReference>
<dbReference type="GO" id="GO:0046872">
    <property type="term" value="F:metal ion binding"/>
    <property type="evidence" value="ECO:0007669"/>
    <property type="project" value="UniProtKB-KW"/>
</dbReference>
<dbReference type="InterPro" id="IPR050231">
    <property type="entry name" value="Iron_ascorbate_oxido_reductase"/>
</dbReference>
<dbReference type="SUPFAM" id="SSF51197">
    <property type="entry name" value="Clavaminate synthase-like"/>
    <property type="match status" value="1"/>
</dbReference>
<dbReference type="InterPro" id="IPR044861">
    <property type="entry name" value="IPNS-like_FE2OG_OXY"/>
</dbReference>
<reference evidence="4" key="1">
    <citation type="submission" date="2022-11" db="UniProtKB">
        <authorList>
            <consortium name="WormBaseParasite"/>
        </authorList>
    </citation>
    <scope>IDENTIFICATION</scope>
</reference>
<protein>
    <submittedName>
        <fullName evidence="4">Fe2OG dioxygenase domain-containing protein</fullName>
    </submittedName>
</protein>
<dbReference type="InterPro" id="IPR027443">
    <property type="entry name" value="IPNS-like_sf"/>
</dbReference>
<sequence>MIPVIDCSKGIAEAGPEIVKAIESVGFVYLKHFGIDTSTVDKVLAVSDEFWRLDLDVKNKYARPTAYDKGNTGYVAPGVEMLDPTNKAEIREAYNVTPKDGLFLTFPDEELPEFRSTVLDFYERCWQVAREVLHTLAVELKLPDVDVFEKTHSHAGTGNNATTLRLLHYPPLPEQIAPGTVRCGEHSDYGTITLLFQDAIGGLEVKGRDGAFVPANPEPGAVLINAGDLLQRWTDDRILAVKHRVLVPEDRGRWMDERRSLAFFVHPNDDAVVQPLNGAHTYAPITAKQHLLNMFSKTY</sequence>
<evidence type="ECO:0000313" key="4">
    <source>
        <dbReference type="WBParaSite" id="PSAMB.scaffold1059size36538.g10668.t1"/>
    </source>
</evidence>
<proteinExistence type="inferred from homology"/>
<keyword evidence="1" id="KW-0479">Metal-binding</keyword>